<evidence type="ECO:0000313" key="1">
    <source>
        <dbReference type="EMBL" id="CAJ0557847.1"/>
    </source>
</evidence>
<dbReference type="Proteomes" id="UP001177023">
    <property type="component" value="Unassembled WGS sequence"/>
</dbReference>
<keyword evidence="2" id="KW-1185">Reference proteome</keyword>
<reference evidence="1" key="1">
    <citation type="submission" date="2023-06" db="EMBL/GenBank/DDBJ databases">
        <authorList>
            <person name="Delattre M."/>
        </authorList>
    </citation>
    <scope>NUCLEOTIDE SEQUENCE</scope>
    <source>
        <strain evidence="1">AF72</strain>
    </source>
</reference>
<feature type="non-terminal residue" evidence="1">
    <location>
        <position position="1"/>
    </location>
</feature>
<sequence length="66" mass="7691">MAEQKPPMVTRRSQNRNWCTQTYNCNRCRATGVKVDDMMCNLEKLETALGMKMDEFTGNFSDLHDQ</sequence>
<evidence type="ECO:0000313" key="2">
    <source>
        <dbReference type="Proteomes" id="UP001177023"/>
    </source>
</evidence>
<organism evidence="1 2">
    <name type="scientific">Mesorhabditis spiculigera</name>
    <dbReference type="NCBI Taxonomy" id="96644"/>
    <lineage>
        <taxon>Eukaryota</taxon>
        <taxon>Metazoa</taxon>
        <taxon>Ecdysozoa</taxon>
        <taxon>Nematoda</taxon>
        <taxon>Chromadorea</taxon>
        <taxon>Rhabditida</taxon>
        <taxon>Rhabditina</taxon>
        <taxon>Rhabditomorpha</taxon>
        <taxon>Rhabditoidea</taxon>
        <taxon>Rhabditidae</taxon>
        <taxon>Mesorhabditinae</taxon>
        <taxon>Mesorhabditis</taxon>
    </lineage>
</organism>
<comment type="caution">
    <text evidence="1">The sequence shown here is derived from an EMBL/GenBank/DDBJ whole genome shotgun (WGS) entry which is preliminary data.</text>
</comment>
<accession>A0AA36C3S7</accession>
<gene>
    <name evidence="1" type="ORF">MSPICULIGERA_LOCUS596</name>
</gene>
<protein>
    <submittedName>
        <fullName evidence="1">Uncharacterized protein</fullName>
    </submittedName>
</protein>
<dbReference type="EMBL" id="CATQJA010000124">
    <property type="protein sequence ID" value="CAJ0557847.1"/>
    <property type="molecule type" value="Genomic_DNA"/>
</dbReference>
<name>A0AA36C3S7_9BILA</name>
<proteinExistence type="predicted"/>
<dbReference type="AlphaFoldDB" id="A0AA36C3S7"/>